<accession>C0BQI9</accession>
<evidence type="ECO:0000313" key="3">
    <source>
        <dbReference type="Proteomes" id="UP000003875"/>
    </source>
</evidence>
<sequence length="86" mass="9718">MRYAAMSAAHLPSYRDTFLLIPGCSGRINSVSTDFDDSLGSGGDFAVEEVLHLLEFKLTAGSDRHERRQPRHSKSTDNFKVFRMRL</sequence>
<protein>
    <submittedName>
        <fullName evidence="2">Uncharacterized protein</fullName>
    </submittedName>
</protein>
<evidence type="ECO:0000313" key="2">
    <source>
        <dbReference type="EMBL" id="EEG71752.1"/>
    </source>
</evidence>
<feature type="region of interest" description="Disordered" evidence="1">
    <location>
        <begin position="62"/>
        <end position="86"/>
    </location>
</feature>
<reference evidence="2 3" key="1">
    <citation type="submission" date="2009-02" db="EMBL/GenBank/DDBJ databases">
        <title>Draft genome sequence of Bifidobacterium pseudocatenulatum (DSM 20438).</title>
        <authorList>
            <person name="Sudarsanam P."/>
            <person name="Ley R."/>
            <person name="Guruge J."/>
            <person name="Turnbaugh P.J."/>
            <person name="Mahowald M."/>
            <person name="Liep D."/>
            <person name="Gordon J."/>
        </authorList>
    </citation>
    <scope>NUCLEOTIDE SEQUENCE [LARGE SCALE GENOMIC DNA]</scope>
    <source>
        <strain evidence="2 3">DSM 20438</strain>
    </source>
</reference>
<comment type="caution">
    <text evidence="2">The sequence shown here is derived from an EMBL/GenBank/DDBJ whole genome shotgun (WGS) entry which is preliminary data.</text>
</comment>
<name>C0BQI9_BIFPS</name>
<gene>
    <name evidence="2" type="ORF">BIFPSEUDO_02636</name>
</gene>
<reference evidence="2 3" key="2">
    <citation type="submission" date="2009-02" db="EMBL/GenBank/DDBJ databases">
        <authorList>
            <person name="Fulton L."/>
            <person name="Clifton S."/>
            <person name="Fulton B."/>
            <person name="Xu J."/>
            <person name="Minx P."/>
            <person name="Pepin K.H."/>
            <person name="Johnson M."/>
            <person name="Bhonagiri V."/>
            <person name="Nash W.E."/>
            <person name="Mardis E.R."/>
            <person name="Wilson R.K."/>
        </authorList>
    </citation>
    <scope>NUCLEOTIDE SEQUENCE [LARGE SCALE GENOMIC DNA]</scope>
    <source>
        <strain evidence="2 3">DSM 20438</strain>
    </source>
</reference>
<dbReference type="AlphaFoldDB" id="C0BQI9"/>
<dbReference type="Proteomes" id="UP000003875">
    <property type="component" value="Unassembled WGS sequence"/>
</dbReference>
<organism evidence="2 3">
    <name type="scientific">Bifidobacterium pseudocatenulatum DSM 20438 = JCM 1200 = LMG 10505</name>
    <dbReference type="NCBI Taxonomy" id="547043"/>
    <lineage>
        <taxon>Bacteria</taxon>
        <taxon>Bacillati</taxon>
        <taxon>Actinomycetota</taxon>
        <taxon>Actinomycetes</taxon>
        <taxon>Bifidobacteriales</taxon>
        <taxon>Bifidobacteriaceae</taxon>
        <taxon>Bifidobacterium</taxon>
    </lineage>
</organism>
<proteinExistence type="predicted"/>
<evidence type="ECO:0000256" key="1">
    <source>
        <dbReference type="SAM" id="MobiDB-lite"/>
    </source>
</evidence>
<dbReference type="EMBL" id="ABXX02000001">
    <property type="protein sequence ID" value="EEG71752.1"/>
    <property type="molecule type" value="Genomic_DNA"/>
</dbReference>